<proteinExistence type="predicted"/>
<protein>
    <recommendedName>
        <fullName evidence="1">Fibrinogen C-terminal domain-containing protein</fullName>
    </recommendedName>
</protein>
<evidence type="ECO:0000259" key="1">
    <source>
        <dbReference type="PROSITE" id="PS51406"/>
    </source>
</evidence>
<dbReference type="HOGENOM" id="CLU_038628_7_4_1"/>
<dbReference type="GO" id="GO:0005615">
    <property type="term" value="C:extracellular space"/>
    <property type="evidence" value="ECO:0007669"/>
    <property type="project" value="TreeGrafter"/>
</dbReference>
<dbReference type="OrthoDB" id="6131859at2759"/>
<dbReference type="RefSeq" id="XP_009061962.1">
    <property type="nucleotide sequence ID" value="XM_009063714.1"/>
</dbReference>
<dbReference type="Gene3D" id="4.10.530.10">
    <property type="entry name" value="Gamma-fibrinogen Carboxyl Terminal Fragment, domain 2"/>
    <property type="match status" value="1"/>
</dbReference>
<dbReference type="PANTHER" id="PTHR19143">
    <property type="entry name" value="FIBRINOGEN/TENASCIN/ANGIOPOEITIN"/>
    <property type="match status" value="1"/>
</dbReference>
<feature type="non-terminal residue" evidence="2">
    <location>
        <position position="145"/>
    </location>
</feature>
<dbReference type="Pfam" id="PF00147">
    <property type="entry name" value="Fibrinogen_C"/>
    <property type="match status" value="1"/>
</dbReference>
<evidence type="ECO:0000313" key="3">
    <source>
        <dbReference type="Proteomes" id="UP000030746"/>
    </source>
</evidence>
<dbReference type="KEGG" id="lgi:LOTGIDRAFT_58303"/>
<name>V4A187_LOTGI</name>
<dbReference type="Gene3D" id="3.90.215.10">
    <property type="entry name" value="Gamma Fibrinogen, chain A, domain 1"/>
    <property type="match status" value="1"/>
</dbReference>
<sequence>DFNRTWDEYVHGFGNKHGEYWLGLQNIYDILQTSENFELSIMVTTVPNWFQGYYRGFSLSNFTDNFKYHSDVFKGNSVYPLGDSLTNGSYSIEGRPFSTYDRDYSNNNCPDRFKGGWWYLDAPECSRANPNGRRNDSNDESTVQW</sequence>
<accession>V4A187</accession>
<dbReference type="STRING" id="225164.V4A187"/>
<dbReference type="SMART" id="SM00186">
    <property type="entry name" value="FBG"/>
    <property type="match status" value="1"/>
</dbReference>
<feature type="non-terminal residue" evidence="2">
    <location>
        <position position="1"/>
    </location>
</feature>
<dbReference type="InterPro" id="IPR050373">
    <property type="entry name" value="Fibrinogen_C-term_domain"/>
</dbReference>
<dbReference type="Proteomes" id="UP000030746">
    <property type="component" value="Unassembled WGS sequence"/>
</dbReference>
<organism evidence="2 3">
    <name type="scientific">Lottia gigantea</name>
    <name type="common">Giant owl limpet</name>
    <dbReference type="NCBI Taxonomy" id="225164"/>
    <lineage>
        <taxon>Eukaryota</taxon>
        <taxon>Metazoa</taxon>
        <taxon>Spiralia</taxon>
        <taxon>Lophotrochozoa</taxon>
        <taxon>Mollusca</taxon>
        <taxon>Gastropoda</taxon>
        <taxon>Patellogastropoda</taxon>
        <taxon>Lottioidea</taxon>
        <taxon>Lottiidae</taxon>
        <taxon>Lottia</taxon>
    </lineage>
</organism>
<dbReference type="InterPro" id="IPR014716">
    <property type="entry name" value="Fibrinogen_a/b/g_C_1"/>
</dbReference>
<evidence type="ECO:0000313" key="2">
    <source>
        <dbReference type="EMBL" id="ESO87051.1"/>
    </source>
</evidence>
<dbReference type="SUPFAM" id="SSF56496">
    <property type="entry name" value="Fibrinogen C-terminal domain-like"/>
    <property type="match status" value="1"/>
</dbReference>
<dbReference type="PANTHER" id="PTHR19143:SF394">
    <property type="entry name" value="ANGIOPOIETIN-RELATED PROTEIN 3-LIKE"/>
    <property type="match status" value="1"/>
</dbReference>
<dbReference type="EMBL" id="KB202953">
    <property type="protein sequence ID" value="ESO87051.1"/>
    <property type="molecule type" value="Genomic_DNA"/>
</dbReference>
<dbReference type="CTD" id="20251438"/>
<reference evidence="2 3" key="1">
    <citation type="journal article" date="2013" name="Nature">
        <title>Insights into bilaterian evolution from three spiralian genomes.</title>
        <authorList>
            <person name="Simakov O."/>
            <person name="Marletaz F."/>
            <person name="Cho S.J."/>
            <person name="Edsinger-Gonzales E."/>
            <person name="Havlak P."/>
            <person name="Hellsten U."/>
            <person name="Kuo D.H."/>
            <person name="Larsson T."/>
            <person name="Lv J."/>
            <person name="Arendt D."/>
            <person name="Savage R."/>
            <person name="Osoegawa K."/>
            <person name="de Jong P."/>
            <person name="Grimwood J."/>
            <person name="Chapman J.A."/>
            <person name="Shapiro H."/>
            <person name="Aerts A."/>
            <person name="Otillar R.P."/>
            <person name="Terry A.Y."/>
            <person name="Boore J.L."/>
            <person name="Grigoriev I.V."/>
            <person name="Lindberg D.R."/>
            <person name="Seaver E.C."/>
            <person name="Weisblat D.A."/>
            <person name="Putnam N.H."/>
            <person name="Rokhsar D.S."/>
        </authorList>
    </citation>
    <scope>NUCLEOTIDE SEQUENCE [LARGE SCALE GENOMIC DNA]</scope>
</reference>
<gene>
    <name evidence="2" type="ORF">LOTGIDRAFT_58303</name>
</gene>
<keyword evidence="3" id="KW-1185">Reference proteome</keyword>
<dbReference type="AlphaFoldDB" id="V4A187"/>
<feature type="domain" description="Fibrinogen C-terminal" evidence="1">
    <location>
        <begin position="1"/>
        <end position="145"/>
    </location>
</feature>
<dbReference type="InterPro" id="IPR002181">
    <property type="entry name" value="Fibrinogen_a/b/g_C_dom"/>
</dbReference>
<dbReference type="GeneID" id="20251438"/>
<dbReference type="PROSITE" id="PS51406">
    <property type="entry name" value="FIBRINOGEN_C_2"/>
    <property type="match status" value="1"/>
</dbReference>
<dbReference type="InterPro" id="IPR036056">
    <property type="entry name" value="Fibrinogen-like_C"/>
</dbReference>
<dbReference type="OMA" id="QACHTAN"/>